<evidence type="ECO:0000313" key="3">
    <source>
        <dbReference type="Proteomes" id="UP000231383"/>
    </source>
</evidence>
<dbReference type="AlphaFoldDB" id="A0A2M8EYR6"/>
<organism evidence="2 3">
    <name type="scientific">Candidatus Roizmanbacteria bacterium CG_4_9_14_0_2_um_filter_39_13</name>
    <dbReference type="NCBI Taxonomy" id="1974839"/>
    <lineage>
        <taxon>Bacteria</taxon>
        <taxon>Candidatus Roizmaniibacteriota</taxon>
    </lineage>
</organism>
<keyword evidence="1" id="KW-0812">Transmembrane</keyword>
<proteinExistence type="predicted"/>
<comment type="caution">
    <text evidence="2">The sequence shown here is derived from an EMBL/GenBank/DDBJ whole genome shotgun (WGS) entry which is preliminary data.</text>
</comment>
<keyword evidence="1" id="KW-0472">Membrane</keyword>
<evidence type="ECO:0000256" key="1">
    <source>
        <dbReference type="SAM" id="Phobius"/>
    </source>
</evidence>
<dbReference type="Proteomes" id="UP000231383">
    <property type="component" value="Unassembled WGS sequence"/>
</dbReference>
<gene>
    <name evidence="2" type="ORF">CO051_03740</name>
</gene>
<sequence>MFTKRWNIGFTLIEIIVVISIITTLSGIGFTAYAKYSQRAHDDRRILDVELLQEALGRYHSNQIGGFYPLDLDVLVTQGYLDRRPADPLTDQQDDYQYAPLPAGCNNLAGNFCTHYLIVVDLEAKGDRYEAGSKDLRGTIIP</sequence>
<keyword evidence="1" id="KW-1133">Transmembrane helix</keyword>
<feature type="transmembrane region" description="Helical" evidence="1">
    <location>
        <begin position="12"/>
        <end position="34"/>
    </location>
</feature>
<dbReference type="InterPro" id="IPR012902">
    <property type="entry name" value="N_methyl_site"/>
</dbReference>
<dbReference type="SUPFAM" id="SSF54523">
    <property type="entry name" value="Pili subunits"/>
    <property type="match status" value="1"/>
</dbReference>
<accession>A0A2M8EYR6</accession>
<reference evidence="3" key="1">
    <citation type="submission" date="2017-09" db="EMBL/GenBank/DDBJ databases">
        <title>Depth-based differentiation of microbial function through sediment-hosted aquifers and enrichment of novel symbionts in the deep terrestrial subsurface.</title>
        <authorList>
            <person name="Probst A.J."/>
            <person name="Ladd B."/>
            <person name="Jarett J.K."/>
            <person name="Geller-Mcgrath D.E."/>
            <person name="Sieber C.M.K."/>
            <person name="Emerson J.B."/>
            <person name="Anantharaman K."/>
            <person name="Thomas B.C."/>
            <person name="Malmstrom R."/>
            <person name="Stieglmeier M."/>
            <person name="Klingl A."/>
            <person name="Woyke T."/>
            <person name="Ryan C.M."/>
            <person name="Banfield J.F."/>
        </authorList>
    </citation>
    <scope>NUCLEOTIDE SEQUENCE [LARGE SCALE GENOMIC DNA]</scope>
</reference>
<evidence type="ECO:0000313" key="2">
    <source>
        <dbReference type="EMBL" id="PJC31767.1"/>
    </source>
</evidence>
<dbReference type="NCBIfam" id="TIGR02532">
    <property type="entry name" value="IV_pilin_GFxxxE"/>
    <property type="match status" value="1"/>
</dbReference>
<dbReference type="Gene3D" id="3.30.700.10">
    <property type="entry name" value="Glycoprotein, Type 4 Pilin"/>
    <property type="match status" value="1"/>
</dbReference>
<dbReference type="InterPro" id="IPR045584">
    <property type="entry name" value="Pilin-like"/>
</dbReference>
<evidence type="ECO:0008006" key="4">
    <source>
        <dbReference type="Google" id="ProtNLM"/>
    </source>
</evidence>
<name>A0A2M8EYR6_9BACT</name>
<dbReference type="EMBL" id="PFSC01000105">
    <property type="protein sequence ID" value="PJC31767.1"/>
    <property type="molecule type" value="Genomic_DNA"/>
</dbReference>
<protein>
    <recommendedName>
        <fullName evidence="4">Type II secretion system protein GspG C-terminal domain-containing protein</fullName>
    </recommendedName>
</protein>